<gene>
    <name evidence="1" type="ORF">PV05_07290</name>
</gene>
<proteinExistence type="predicted"/>
<dbReference type="Proteomes" id="UP000054342">
    <property type="component" value="Unassembled WGS sequence"/>
</dbReference>
<name>A0A0D2EK10_9EURO</name>
<dbReference type="AlphaFoldDB" id="A0A0D2EK10"/>
<sequence length="117" mass="13016">MELCHLYWSKVCGSRLLYYGKSLHRGEHHSEVECRDGSGPDAQVSILPWKYVGVLGRSLRLKVALLSGFSTPRRTPSRSRRDPMLTGAIVMPQMGIPAMEFLEGEDHTPLAIHSPTG</sequence>
<protein>
    <submittedName>
        <fullName evidence="1">Uncharacterized protein</fullName>
    </submittedName>
</protein>
<dbReference type="HOGENOM" id="CLU_2084871_0_0_1"/>
<dbReference type="GeneID" id="25329198"/>
<keyword evidence="2" id="KW-1185">Reference proteome</keyword>
<dbReference type="EMBL" id="KN847320">
    <property type="protein sequence ID" value="KIW54970.1"/>
    <property type="molecule type" value="Genomic_DNA"/>
</dbReference>
<dbReference type="RefSeq" id="XP_013315554.1">
    <property type="nucleotide sequence ID" value="XM_013460100.1"/>
</dbReference>
<evidence type="ECO:0000313" key="1">
    <source>
        <dbReference type="EMBL" id="KIW54970.1"/>
    </source>
</evidence>
<evidence type="ECO:0000313" key="2">
    <source>
        <dbReference type="Proteomes" id="UP000054342"/>
    </source>
</evidence>
<reference evidence="1 2" key="1">
    <citation type="submission" date="2015-01" db="EMBL/GenBank/DDBJ databases">
        <title>The Genome Sequence of Exophiala xenobiotica CBS118157.</title>
        <authorList>
            <consortium name="The Broad Institute Genomics Platform"/>
            <person name="Cuomo C."/>
            <person name="de Hoog S."/>
            <person name="Gorbushina A."/>
            <person name="Stielow B."/>
            <person name="Teixiera M."/>
            <person name="Abouelleil A."/>
            <person name="Chapman S.B."/>
            <person name="Priest M."/>
            <person name="Young S.K."/>
            <person name="Wortman J."/>
            <person name="Nusbaum C."/>
            <person name="Birren B."/>
        </authorList>
    </citation>
    <scope>NUCLEOTIDE SEQUENCE [LARGE SCALE GENOMIC DNA]</scope>
    <source>
        <strain evidence="1 2">CBS 118157</strain>
    </source>
</reference>
<accession>A0A0D2EK10</accession>
<organism evidence="1 2">
    <name type="scientific">Exophiala xenobiotica</name>
    <dbReference type="NCBI Taxonomy" id="348802"/>
    <lineage>
        <taxon>Eukaryota</taxon>
        <taxon>Fungi</taxon>
        <taxon>Dikarya</taxon>
        <taxon>Ascomycota</taxon>
        <taxon>Pezizomycotina</taxon>
        <taxon>Eurotiomycetes</taxon>
        <taxon>Chaetothyriomycetidae</taxon>
        <taxon>Chaetothyriales</taxon>
        <taxon>Herpotrichiellaceae</taxon>
        <taxon>Exophiala</taxon>
    </lineage>
</organism>